<comment type="caution">
    <text evidence="1">The sequence shown here is derived from an EMBL/GenBank/DDBJ whole genome shotgun (WGS) entry which is preliminary data.</text>
</comment>
<reference evidence="1 2" key="2">
    <citation type="journal article" date="2019" name="G3 (Bethesda)">
        <title>Hybrid Assembly of the Genome of the Entomopathogenic Nematode Steinernema carpocapsae Identifies the X-Chromosome.</title>
        <authorList>
            <person name="Serra L."/>
            <person name="Macchietto M."/>
            <person name="Macias-Munoz A."/>
            <person name="McGill C.J."/>
            <person name="Rodriguez I.M."/>
            <person name="Rodriguez B."/>
            <person name="Murad R."/>
            <person name="Mortazavi A."/>
        </authorList>
    </citation>
    <scope>NUCLEOTIDE SEQUENCE [LARGE SCALE GENOMIC DNA]</scope>
    <source>
        <strain evidence="1 2">ALL</strain>
    </source>
</reference>
<protein>
    <submittedName>
        <fullName evidence="1">Uncharacterized protein</fullName>
    </submittedName>
</protein>
<sequence length="341" mass="39066">MLFGYAACFIQSSLPRHLLIASPNSSHFQILISTYRLLSQIPFFIFPVLQLSYAATMFSERRCSIGFAANRPKTRRSNFCCASDTDYNLFLRETEGAETRKEGDNCDTSKTTYSGSQGLTYDSKMNQPDFKVPSTDDGMDCNMNPFALAEFFYKQQGVFGQADPSFKTKEFKPIHVAHFFPDGFYYFSVFPEEDLLQECQNLAEEFFEDLQELEDDGTRYAQFFEFCMEQSLILPCGPQGPETYPCQEEVGDDVSDQKSAFLAMWKRIQAQIPSREQIKEQNPTWSQEKLDLFESFKDPNAFFSLIQDPKQMKEILAQFGGKIMEEISEEDEGFSSCSEVA</sequence>
<keyword evidence="2" id="KW-1185">Reference proteome</keyword>
<proteinExistence type="predicted"/>
<dbReference type="Proteomes" id="UP000298663">
    <property type="component" value="Unassembled WGS sequence"/>
</dbReference>
<evidence type="ECO:0000313" key="2">
    <source>
        <dbReference type="Proteomes" id="UP000298663"/>
    </source>
</evidence>
<reference evidence="1 2" key="1">
    <citation type="journal article" date="2015" name="Genome Biol.">
        <title>Comparative genomics of Steinernema reveals deeply conserved gene regulatory networks.</title>
        <authorList>
            <person name="Dillman A.R."/>
            <person name="Macchietto M."/>
            <person name="Porter C.F."/>
            <person name="Rogers A."/>
            <person name="Williams B."/>
            <person name="Antoshechkin I."/>
            <person name="Lee M.M."/>
            <person name="Goodwin Z."/>
            <person name="Lu X."/>
            <person name="Lewis E.E."/>
            <person name="Goodrich-Blair H."/>
            <person name="Stock S.P."/>
            <person name="Adams B.J."/>
            <person name="Sternberg P.W."/>
            <person name="Mortazavi A."/>
        </authorList>
    </citation>
    <scope>NUCLEOTIDE SEQUENCE [LARGE SCALE GENOMIC DNA]</scope>
    <source>
        <strain evidence="1 2">ALL</strain>
    </source>
</reference>
<dbReference type="EMBL" id="AZBU02000012">
    <property type="protein sequence ID" value="TKR59851.1"/>
    <property type="molecule type" value="Genomic_DNA"/>
</dbReference>
<gene>
    <name evidence="1" type="ORF">L596_029464</name>
</gene>
<accession>A0A4U5LUQ7</accession>
<name>A0A4U5LUQ7_STECR</name>
<dbReference type="AlphaFoldDB" id="A0A4U5LUQ7"/>
<evidence type="ECO:0000313" key="1">
    <source>
        <dbReference type="EMBL" id="TKR59851.1"/>
    </source>
</evidence>
<dbReference type="OrthoDB" id="10678462at2759"/>
<organism evidence="1 2">
    <name type="scientific">Steinernema carpocapsae</name>
    <name type="common">Entomopathogenic nematode</name>
    <dbReference type="NCBI Taxonomy" id="34508"/>
    <lineage>
        <taxon>Eukaryota</taxon>
        <taxon>Metazoa</taxon>
        <taxon>Ecdysozoa</taxon>
        <taxon>Nematoda</taxon>
        <taxon>Chromadorea</taxon>
        <taxon>Rhabditida</taxon>
        <taxon>Tylenchina</taxon>
        <taxon>Panagrolaimomorpha</taxon>
        <taxon>Strongyloidoidea</taxon>
        <taxon>Steinernematidae</taxon>
        <taxon>Steinernema</taxon>
    </lineage>
</organism>